<dbReference type="SUPFAM" id="SSF81383">
    <property type="entry name" value="F-box domain"/>
    <property type="match status" value="1"/>
</dbReference>
<evidence type="ECO:0000313" key="3">
    <source>
        <dbReference type="Proteomes" id="UP000054279"/>
    </source>
</evidence>
<dbReference type="OrthoDB" id="3036354at2759"/>
<keyword evidence="3" id="KW-1185">Reference proteome</keyword>
<dbReference type="Proteomes" id="UP000054279">
    <property type="component" value="Unassembled WGS sequence"/>
</dbReference>
<protein>
    <recommendedName>
        <fullName evidence="1">F-box domain-containing protein</fullName>
    </recommendedName>
</protein>
<proteinExistence type="predicted"/>
<organism evidence="2 3">
    <name type="scientific">Sphaerobolus stellatus (strain SS14)</name>
    <dbReference type="NCBI Taxonomy" id="990650"/>
    <lineage>
        <taxon>Eukaryota</taxon>
        <taxon>Fungi</taxon>
        <taxon>Dikarya</taxon>
        <taxon>Basidiomycota</taxon>
        <taxon>Agaricomycotina</taxon>
        <taxon>Agaricomycetes</taxon>
        <taxon>Phallomycetidae</taxon>
        <taxon>Geastrales</taxon>
        <taxon>Sphaerobolaceae</taxon>
        <taxon>Sphaerobolus</taxon>
    </lineage>
</organism>
<evidence type="ECO:0000259" key="1">
    <source>
        <dbReference type="PROSITE" id="PS50181"/>
    </source>
</evidence>
<reference evidence="2 3" key="1">
    <citation type="submission" date="2014-06" db="EMBL/GenBank/DDBJ databases">
        <title>Evolutionary Origins and Diversification of the Mycorrhizal Mutualists.</title>
        <authorList>
            <consortium name="DOE Joint Genome Institute"/>
            <consortium name="Mycorrhizal Genomics Consortium"/>
            <person name="Kohler A."/>
            <person name="Kuo A."/>
            <person name="Nagy L.G."/>
            <person name="Floudas D."/>
            <person name="Copeland A."/>
            <person name="Barry K.W."/>
            <person name="Cichocki N."/>
            <person name="Veneault-Fourrey C."/>
            <person name="LaButti K."/>
            <person name="Lindquist E.A."/>
            <person name="Lipzen A."/>
            <person name="Lundell T."/>
            <person name="Morin E."/>
            <person name="Murat C."/>
            <person name="Riley R."/>
            <person name="Ohm R."/>
            <person name="Sun H."/>
            <person name="Tunlid A."/>
            <person name="Henrissat B."/>
            <person name="Grigoriev I.V."/>
            <person name="Hibbett D.S."/>
            <person name="Martin F."/>
        </authorList>
    </citation>
    <scope>NUCLEOTIDE SEQUENCE [LARGE SCALE GENOMIC DNA]</scope>
    <source>
        <strain evidence="2 3">SS14</strain>
    </source>
</reference>
<dbReference type="AlphaFoldDB" id="A0A0C9UC61"/>
<sequence>MSICEDQPPISPKELLSPDFLQSLPPELVEPIIADIDSTADLLSLALTCKALYGIIVPFHLHFRKINLNIGVTPLALWYGIIAKPRLSSMFRTFHSHGDPHKEQVFYPSSLVQEGETYLPSTETSPGIADVFLRAISQLTGLVKFNYTTPHGAKWINTSQILWTLSISSPLLAEVYLHPEGVEMPSSELISPPEIYPTLVIFPSLQSLIVDFAYTGDSDMLLCFEILAVGRFPKLQVLHLLEIYNTPNRPPAITVFINSATLPQLLEFMLVTRSNVYSQDMTKQAKADVVYRFLARHPLLESLSVLSSNGEFWQPLFLERDHCPNVSVLSVDGMQRRDDLLATDVITASLAGQLQKLSARIGPRSLSLLGCMNMLKECILHIPYSLPMTFLHSLPISIKRLVVIIHPELILEPPPKGSPFDCIPHLTRLHNLTHVGGFNWDMTFIAGEKKAFLEKLSVLTKLEYIGGWGQHSPFRWIPLQKLKDEFAMENELKLRDVFPWAIPGI</sequence>
<evidence type="ECO:0000313" key="2">
    <source>
        <dbReference type="EMBL" id="KIJ40703.1"/>
    </source>
</evidence>
<gene>
    <name evidence="2" type="ORF">M422DRAFT_32140</name>
</gene>
<dbReference type="HOGENOM" id="CLU_041706_0_0_1"/>
<accession>A0A0C9UC61</accession>
<dbReference type="PROSITE" id="PS50181">
    <property type="entry name" value="FBOX"/>
    <property type="match status" value="1"/>
</dbReference>
<name>A0A0C9UC61_SPHS4</name>
<dbReference type="InterPro" id="IPR001810">
    <property type="entry name" value="F-box_dom"/>
</dbReference>
<dbReference type="EMBL" id="KN837142">
    <property type="protein sequence ID" value="KIJ40703.1"/>
    <property type="molecule type" value="Genomic_DNA"/>
</dbReference>
<dbReference type="InterPro" id="IPR036047">
    <property type="entry name" value="F-box-like_dom_sf"/>
</dbReference>
<feature type="domain" description="F-box" evidence="1">
    <location>
        <begin position="18"/>
        <end position="66"/>
    </location>
</feature>